<name>A0A1H3ZN10_9BACT</name>
<dbReference type="GO" id="GO:0009401">
    <property type="term" value="P:phosphoenolpyruvate-dependent sugar phosphotransferase system"/>
    <property type="evidence" value="ECO:0007669"/>
    <property type="project" value="UniProtKB-KW"/>
</dbReference>
<evidence type="ECO:0000313" key="23">
    <source>
        <dbReference type="EMBL" id="SEA25035.1"/>
    </source>
</evidence>
<feature type="active site" description="Proton donor" evidence="17">
    <location>
        <position position="511"/>
    </location>
</feature>
<dbReference type="Pfam" id="PF00391">
    <property type="entry name" value="PEP-utilizers"/>
    <property type="match status" value="1"/>
</dbReference>
<proteinExistence type="inferred from homology"/>
<dbReference type="AlphaFoldDB" id="A0A1H3ZN10"/>
<feature type="domain" description="PEP-utilising enzyme mobile" evidence="20">
    <location>
        <begin position="164"/>
        <end position="234"/>
    </location>
</feature>
<comment type="cofactor">
    <cofactor evidence="2 16 19">
        <name>Mg(2+)</name>
        <dbReference type="ChEBI" id="CHEBI:18420"/>
    </cofactor>
</comment>
<dbReference type="Proteomes" id="UP000199409">
    <property type="component" value="Unassembled WGS sequence"/>
</dbReference>
<feature type="domain" description="Phosphotransferase system enzyme I N-terminal" evidence="22">
    <location>
        <begin position="14"/>
        <end position="135"/>
    </location>
</feature>
<evidence type="ECO:0000256" key="1">
    <source>
        <dbReference type="ARBA" id="ARBA00000683"/>
    </source>
</evidence>
<reference evidence="23 24" key="1">
    <citation type="submission" date="2016-10" db="EMBL/GenBank/DDBJ databases">
        <authorList>
            <person name="de Groot N.N."/>
        </authorList>
    </citation>
    <scope>NUCLEOTIDE SEQUENCE [LARGE SCALE GENOMIC DNA]</scope>
    <source>
        <strain evidence="23 24">DSM 7343</strain>
    </source>
</reference>
<dbReference type="PROSITE" id="PS00370">
    <property type="entry name" value="PEP_ENZYMES_PHOS_SITE"/>
    <property type="match status" value="1"/>
</dbReference>
<organism evidence="23 24">
    <name type="scientific">Desulfuromusa kysingii</name>
    <dbReference type="NCBI Taxonomy" id="37625"/>
    <lineage>
        <taxon>Bacteria</taxon>
        <taxon>Pseudomonadati</taxon>
        <taxon>Thermodesulfobacteriota</taxon>
        <taxon>Desulfuromonadia</taxon>
        <taxon>Desulfuromonadales</taxon>
        <taxon>Geopsychrobacteraceae</taxon>
        <taxon>Desulfuromusa</taxon>
    </lineage>
</organism>
<keyword evidence="9 16" id="KW-0762">Sugar transport</keyword>
<evidence type="ECO:0000256" key="19">
    <source>
        <dbReference type="PIRSR" id="PIRSR000732-3"/>
    </source>
</evidence>
<feature type="binding site" evidence="18">
    <location>
        <position position="474"/>
    </location>
    <ligand>
        <name>phosphoenolpyruvate</name>
        <dbReference type="ChEBI" id="CHEBI:58702"/>
    </ligand>
</feature>
<feature type="binding site" evidence="19">
    <location>
        <position position="440"/>
    </location>
    <ligand>
        <name>Mg(2+)</name>
        <dbReference type="ChEBI" id="CHEBI:18420"/>
    </ligand>
</feature>
<dbReference type="Pfam" id="PF05524">
    <property type="entry name" value="PEP-utilisers_N"/>
    <property type="match status" value="1"/>
</dbReference>
<dbReference type="SUPFAM" id="SSF51621">
    <property type="entry name" value="Phosphoenolpyruvate/pyruvate domain"/>
    <property type="match status" value="1"/>
</dbReference>
<dbReference type="GO" id="GO:0046872">
    <property type="term" value="F:metal ion binding"/>
    <property type="evidence" value="ECO:0007669"/>
    <property type="project" value="UniProtKB-KW"/>
</dbReference>
<evidence type="ECO:0000256" key="2">
    <source>
        <dbReference type="ARBA" id="ARBA00001946"/>
    </source>
</evidence>
<evidence type="ECO:0000256" key="7">
    <source>
        <dbReference type="ARBA" id="ARBA00022448"/>
    </source>
</evidence>
<keyword evidence="7 16" id="KW-0813">Transport</keyword>
<keyword evidence="10 16" id="KW-0808">Transferase</keyword>
<comment type="function">
    <text evidence="16">General (non sugar-specific) component of the phosphoenolpyruvate-dependent sugar phosphotransferase system (sugar PTS). This major carbohydrate active-transport system catalyzes the phosphorylation of incoming sugar substrates concomitantly with their translocation across the cell membrane. Enzyme I transfers the phosphoryl group from phosphoenolpyruvate (PEP) to the phosphoryl carrier protein (HPr).</text>
</comment>
<feature type="binding site" evidence="18">
    <location>
        <position position="305"/>
    </location>
    <ligand>
        <name>phosphoenolpyruvate</name>
        <dbReference type="ChEBI" id="CHEBI:58702"/>
    </ligand>
</feature>
<evidence type="ECO:0000256" key="9">
    <source>
        <dbReference type="ARBA" id="ARBA00022597"/>
    </source>
</evidence>
<feature type="domain" description="PEP-utilising enzyme C-terminal" evidence="21">
    <location>
        <begin position="262"/>
        <end position="549"/>
    </location>
</feature>
<evidence type="ECO:0000256" key="12">
    <source>
        <dbReference type="ARBA" id="ARBA00022723"/>
    </source>
</evidence>
<dbReference type="STRING" id="37625.SAMN05660420_01600"/>
<dbReference type="SUPFAM" id="SSF47831">
    <property type="entry name" value="Enzyme I of the PEP:sugar phosphotransferase system HPr-binding (sub)domain"/>
    <property type="match status" value="1"/>
</dbReference>
<dbReference type="GO" id="GO:0005737">
    <property type="term" value="C:cytoplasm"/>
    <property type="evidence" value="ECO:0007669"/>
    <property type="project" value="UniProtKB-SubCell"/>
</dbReference>
<dbReference type="SUPFAM" id="SSF52009">
    <property type="entry name" value="Phosphohistidine domain"/>
    <property type="match status" value="1"/>
</dbReference>
<keyword evidence="8 16" id="KW-0963">Cytoplasm</keyword>
<evidence type="ECO:0000256" key="6">
    <source>
        <dbReference type="ARBA" id="ARBA00016544"/>
    </source>
</evidence>
<dbReference type="PRINTS" id="PR01736">
    <property type="entry name" value="PHPHTRNFRASE"/>
</dbReference>
<evidence type="ECO:0000256" key="18">
    <source>
        <dbReference type="PIRSR" id="PIRSR000732-2"/>
    </source>
</evidence>
<evidence type="ECO:0000256" key="13">
    <source>
        <dbReference type="ARBA" id="ARBA00022777"/>
    </source>
</evidence>
<dbReference type="EC" id="2.7.3.9" evidence="5 16"/>
<evidence type="ECO:0000313" key="24">
    <source>
        <dbReference type="Proteomes" id="UP000199409"/>
    </source>
</evidence>
<dbReference type="InterPro" id="IPR008279">
    <property type="entry name" value="PEP-util_enz_mobile_dom"/>
</dbReference>
<feature type="active site" description="Tele-phosphohistidine intermediate" evidence="17">
    <location>
        <position position="198"/>
    </location>
</feature>
<dbReference type="InterPro" id="IPR006318">
    <property type="entry name" value="PTS_EI-like"/>
</dbReference>
<dbReference type="GO" id="GO:0016301">
    <property type="term" value="F:kinase activity"/>
    <property type="evidence" value="ECO:0007669"/>
    <property type="project" value="UniProtKB-KW"/>
</dbReference>
<comment type="catalytic activity">
    <reaction evidence="1 16">
        <text>L-histidyl-[protein] + phosphoenolpyruvate = N(pros)-phospho-L-histidyl-[protein] + pyruvate</text>
        <dbReference type="Rhea" id="RHEA:23880"/>
        <dbReference type="Rhea" id="RHEA-COMP:9745"/>
        <dbReference type="Rhea" id="RHEA-COMP:9746"/>
        <dbReference type="ChEBI" id="CHEBI:15361"/>
        <dbReference type="ChEBI" id="CHEBI:29979"/>
        <dbReference type="ChEBI" id="CHEBI:58702"/>
        <dbReference type="ChEBI" id="CHEBI:64837"/>
        <dbReference type="EC" id="2.7.3.9"/>
    </reaction>
</comment>
<dbReference type="NCBIfam" id="TIGR01417">
    <property type="entry name" value="PTS_I_fam"/>
    <property type="match status" value="1"/>
</dbReference>
<dbReference type="Gene3D" id="1.10.274.10">
    <property type="entry name" value="PtsI, HPr-binding domain"/>
    <property type="match status" value="1"/>
</dbReference>
<evidence type="ECO:0000256" key="15">
    <source>
        <dbReference type="ARBA" id="ARBA00033235"/>
    </source>
</evidence>
<keyword evidence="14 16" id="KW-0460">Magnesium</keyword>
<dbReference type="InterPro" id="IPR036637">
    <property type="entry name" value="Phosphohistidine_dom_sf"/>
</dbReference>
<evidence type="ECO:0000256" key="8">
    <source>
        <dbReference type="ARBA" id="ARBA00022490"/>
    </source>
</evidence>
<evidence type="ECO:0000256" key="10">
    <source>
        <dbReference type="ARBA" id="ARBA00022679"/>
    </source>
</evidence>
<dbReference type="InterPro" id="IPR018274">
    <property type="entry name" value="PEP_util_AS"/>
</dbReference>
<feature type="binding site" evidence="19">
    <location>
        <position position="464"/>
    </location>
    <ligand>
        <name>Mg(2+)</name>
        <dbReference type="ChEBI" id="CHEBI:18420"/>
    </ligand>
</feature>
<evidence type="ECO:0000256" key="17">
    <source>
        <dbReference type="PIRSR" id="PIRSR000732-1"/>
    </source>
</evidence>
<comment type="similarity">
    <text evidence="4 16">Belongs to the PEP-utilizing enzyme family.</text>
</comment>
<accession>A0A1H3ZN10</accession>
<keyword evidence="12 16" id="KW-0479">Metal-binding</keyword>
<dbReference type="InterPro" id="IPR015813">
    <property type="entry name" value="Pyrv/PenolPyrv_kinase-like_dom"/>
</dbReference>
<feature type="binding site" evidence="18">
    <location>
        <position position="341"/>
    </location>
    <ligand>
        <name>phosphoenolpyruvate</name>
        <dbReference type="ChEBI" id="CHEBI:58702"/>
    </ligand>
</feature>
<dbReference type="RefSeq" id="WP_281242525.1">
    <property type="nucleotide sequence ID" value="NZ_FNQN01000004.1"/>
</dbReference>
<keyword evidence="24" id="KW-1185">Reference proteome</keyword>
<evidence type="ECO:0000256" key="14">
    <source>
        <dbReference type="ARBA" id="ARBA00022842"/>
    </source>
</evidence>
<gene>
    <name evidence="23" type="ORF">SAMN05660420_01600</name>
</gene>
<comment type="subcellular location">
    <subcellularLocation>
        <location evidence="3 16">Cytoplasm</location>
    </subcellularLocation>
</comment>
<dbReference type="InterPro" id="IPR040442">
    <property type="entry name" value="Pyrv_kinase-like_dom_sf"/>
</dbReference>
<evidence type="ECO:0000259" key="22">
    <source>
        <dbReference type="Pfam" id="PF05524"/>
    </source>
</evidence>
<feature type="binding site" evidence="18">
    <location>
        <begin position="463"/>
        <end position="464"/>
    </location>
    <ligand>
        <name>phosphoenolpyruvate</name>
        <dbReference type="ChEBI" id="CHEBI:58702"/>
    </ligand>
</feature>
<keyword evidence="13 16" id="KW-0418">Kinase</keyword>
<dbReference type="PIRSF" id="PIRSF000732">
    <property type="entry name" value="PTS_enzyme_I"/>
    <property type="match status" value="1"/>
</dbReference>
<keyword evidence="23" id="KW-0670">Pyruvate</keyword>
<keyword evidence="11 16" id="KW-0598">Phosphotransferase system</keyword>
<evidence type="ECO:0000259" key="20">
    <source>
        <dbReference type="Pfam" id="PF00391"/>
    </source>
</evidence>
<dbReference type="Gene3D" id="3.20.20.60">
    <property type="entry name" value="Phosphoenolpyruvate-binding domains"/>
    <property type="match status" value="1"/>
</dbReference>
<dbReference type="InterPro" id="IPR000121">
    <property type="entry name" value="PEP_util_C"/>
</dbReference>
<protein>
    <recommendedName>
        <fullName evidence="6 16">Phosphoenolpyruvate-protein phosphotransferase</fullName>
        <ecNumber evidence="5 16">2.7.3.9</ecNumber>
    </recommendedName>
    <alternativeName>
        <fullName evidence="15 16">Phosphotransferase system, enzyme I</fullName>
    </alternativeName>
</protein>
<evidence type="ECO:0000256" key="16">
    <source>
        <dbReference type="PIRNR" id="PIRNR000732"/>
    </source>
</evidence>
<evidence type="ECO:0000256" key="3">
    <source>
        <dbReference type="ARBA" id="ARBA00004496"/>
    </source>
</evidence>
<evidence type="ECO:0000256" key="5">
    <source>
        <dbReference type="ARBA" id="ARBA00012232"/>
    </source>
</evidence>
<dbReference type="Pfam" id="PF02896">
    <property type="entry name" value="PEP-utilizers_C"/>
    <property type="match status" value="1"/>
</dbReference>
<dbReference type="InterPro" id="IPR036618">
    <property type="entry name" value="PtsI_HPr-bd_sf"/>
</dbReference>
<dbReference type="InterPro" id="IPR050499">
    <property type="entry name" value="PEP-utilizing_PTS_enzyme"/>
</dbReference>
<dbReference type="PANTHER" id="PTHR46244">
    <property type="entry name" value="PHOSPHOENOLPYRUVATE-PROTEIN PHOSPHOTRANSFERASE"/>
    <property type="match status" value="1"/>
</dbReference>
<dbReference type="Gene3D" id="3.50.30.10">
    <property type="entry name" value="Phosphohistidine domain"/>
    <property type="match status" value="1"/>
</dbReference>
<dbReference type="InterPro" id="IPR008731">
    <property type="entry name" value="PTS_EIN"/>
</dbReference>
<evidence type="ECO:0000256" key="4">
    <source>
        <dbReference type="ARBA" id="ARBA00007837"/>
    </source>
</evidence>
<evidence type="ECO:0000259" key="21">
    <source>
        <dbReference type="Pfam" id="PF02896"/>
    </source>
</evidence>
<sequence length="592" mass="65519">MGKINVATDTYLVGMGVSPGIAIGKVNLIDQRPLVDQSLINGSEVDAEISRFQQAIDQAREQLQKIKKTVSKQPHLREHLYILDTHLLILEDEMLVEGTKKEIRALVNVEGALTRVLEKLRALFDSIDDEYLRERRSDVDAVGDRLLRILMGVSERNIDKIGSSSIVVAHDLSPAETIQMDRSHVLGFITGKGGRTSHTAILARSLDIPAVVGLESITAMVVDGMTAIVDGFSGVVILKPSEKTLQEYLIHKQSYDCLEQDLEQYRDLPSITKDQVHIPLRGNLEISSDVIQIKKHAAEGIGLYRTEFLYLGRSAPPDEEEQFQSYCEILKQAEGDPVTIRTLDIGGDKFVPELNLDDEANPAMGLRAIRFSLHEEQLFKIQLRAILRASSCGRVRILFPMISGVAEIRACKKMLGDIQAQLDKEGISYDPDLAIGIMIETPSAVMIAPLLAKEVDFFSVGTNDLIQYFLAVDRGNEHVAYLYDPLHPAILRALKMTCDAANEAGIEVCICGEMAGEPLYALVLVGLGFHELSMNPACVPRVKRVLRQVSKQDGATLVKQLLLLSTSKEVSTIIEAEMRRRLPAIFAQPPIQ</sequence>
<dbReference type="EMBL" id="FNQN01000004">
    <property type="protein sequence ID" value="SEA25035.1"/>
    <property type="molecule type" value="Genomic_DNA"/>
</dbReference>
<dbReference type="GO" id="GO:0008965">
    <property type="term" value="F:phosphoenolpyruvate-protein phosphotransferase activity"/>
    <property type="evidence" value="ECO:0007669"/>
    <property type="project" value="UniProtKB-EC"/>
</dbReference>
<dbReference type="InterPro" id="IPR024692">
    <property type="entry name" value="PTS_EI"/>
</dbReference>
<evidence type="ECO:0000256" key="11">
    <source>
        <dbReference type="ARBA" id="ARBA00022683"/>
    </source>
</evidence>
<dbReference type="PANTHER" id="PTHR46244:SF6">
    <property type="entry name" value="PHOSPHOENOLPYRUVATE-PROTEIN PHOSPHOTRANSFERASE"/>
    <property type="match status" value="1"/>
</dbReference>